<protein>
    <submittedName>
        <fullName evidence="1">Uncharacterized protein</fullName>
    </submittedName>
</protein>
<comment type="caution">
    <text evidence="1">The sequence shown here is derived from an EMBL/GenBank/DDBJ whole genome shotgun (WGS) entry which is preliminary data.</text>
</comment>
<sequence length="105" mass="11290">MPSDQTGSLFTQRSLIPPCPRPPIRSSPSSPAASVDGALTDRLETPAGNLKSQMTPPSPCLPWPKFDKSGVSQRGIVDMRALPGSRREVPNGPLLLTHRPSHWGL</sequence>
<evidence type="ECO:0000313" key="2">
    <source>
        <dbReference type="Proteomes" id="UP001157502"/>
    </source>
</evidence>
<keyword evidence="2" id="KW-1185">Reference proteome</keyword>
<organism evidence="1 2">
    <name type="scientific">Dallia pectoralis</name>
    <name type="common">Alaska blackfish</name>
    <dbReference type="NCBI Taxonomy" id="75939"/>
    <lineage>
        <taxon>Eukaryota</taxon>
        <taxon>Metazoa</taxon>
        <taxon>Chordata</taxon>
        <taxon>Craniata</taxon>
        <taxon>Vertebrata</taxon>
        <taxon>Euteleostomi</taxon>
        <taxon>Actinopterygii</taxon>
        <taxon>Neopterygii</taxon>
        <taxon>Teleostei</taxon>
        <taxon>Protacanthopterygii</taxon>
        <taxon>Esociformes</taxon>
        <taxon>Umbridae</taxon>
        <taxon>Dallia</taxon>
    </lineage>
</organism>
<dbReference type="Proteomes" id="UP001157502">
    <property type="component" value="Chromosome 12"/>
</dbReference>
<reference evidence="1" key="1">
    <citation type="submission" date="2021-05" db="EMBL/GenBank/DDBJ databases">
        <authorList>
            <person name="Pan Q."/>
            <person name="Jouanno E."/>
            <person name="Zahm M."/>
            <person name="Klopp C."/>
            <person name="Cabau C."/>
            <person name="Louis A."/>
            <person name="Berthelot C."/>
            <person name="Parey E."/>
            <person name="Roest Crollius H."/>
            <person name="Montfort J."/>
            <person name="Robinson-Rechavi M."/>
            <person name="Bouchez O."/>
            <person name="Lampietro C."/>
            <person name="Lopez Roques C."/>
            <person name="Donnadieu C."/>
            <person name="Postlethwait J."/>
            <person name="Bobe J."/>
            <person name="Dillon D."/>
            <person name="Chandos A."/>
            <person name="von Hippel F."/>
            <person name="Guiguen Y."/>
        </authorList>
    </citation>
    <scope>NUCLEOTIDE SEQUENCE</scope>
    <source>
        <strain evidence="1">YG-Jan2019</strain>
    </source>
</reference>
<dbReference type="EMBL" id="CM055739">
    <property type="protein sequence ID" value="KAJ8003425.1"/>
    <property type="molecule type" value="Genomic_DNA"/>
</dbReference>
<proteinExistence type="predicted"/>
<gene>
    <name evidence="1" type="ORF">DPEC_G00148180</name>
</gene>
<evidence type="ECO:0000313" key="1">
    <source>
        <dbReference type="EMBL" id="KAJ8003425.1"/>
    </source>
</evidence>
<accession>A0ACC2GIW2</accession>
<name>A0ACC2GIW2_DALPE</name>